<dbReference type="Proteomes" id="UP000011744">
    <property type="component" value="Unassembled WGS sequence"/>
</dbReference>
<dbReference type="SUPFAM" id="SSF51182">
    <property type="entry name" value="RmlC-like cupins"/>
    <property type="match status" value="1"/>
</dbReference>
<reference evidence="1 2" key="1">
    <citation type="journal article" date="2014" name="Genome Announc.">
        <title>Draft Genome Sequence of Magnetospirillum sp. Strain SO-1, a Freshwater Magnetotactic Bacterium Isolated from the Ol'khovka River, Russia.</title>
        <authorList>
            <person name="Grouzdev D.S."/>
            <person name="Dziuba M.V."/>
            <person name="Sukhacheva M.S."/>
            <person name="Mardanov A.V."/>
            <person name="Beletskiy A.V."/>
            <person name="Kuznetsov B.B."/>
            <person name="Skryabin K.G."/>
        </authorList>
    </citation>
    <scope>NUCLEOTIDE SEQUENCE [LARGE SCALE GENOMIC DNA]</scope>
    <source>
        <strain evidence="1 2">SO-1</strain>
    </source>
</reference>
<name>M3A5T6_9PROT</name>
<sequence>MTTTFIDTNKIAPVALGGNLGRHAEILNDALCGAKSVVGSLRWLDSGQSLAAASDATTHQVVYLMEGKGVIRLDGKDYEVGSGAGIYLGPSEAASISQKGDSPLKLFHLVVPNLAG</sequence>
<keyword evidence="2" id="KW-1185">Reference proteome</keyword>
<evidence type="ECO:0000313" key="1">
    <source>
        <dbReference type="EMBL" id="EME68153.1"/>
    </source>
</evidence>
<dbReference type="RefSeq" id="WP_008621089.1">
    <property type="nucleotide sequence ID" value="NZ_AONQ01000079.1"/>
</dbReference>
<dbReference type="STRING" id="1244869.H261_19898"/>
<protein>
    <submittedName>
        <fullName evidence="1">Uncharacterized protein</fullName>
    </submittedName>
</protein>
<dbReference type="InterPro" id="IPR014710">
    <property type="entry name" value="RmlC-like_jellyroll"/>
</dbReference>
<dbReference type="InterPro" id="IPR011051">
    <property type="entry name" value="RmlC_Cupin_sf"/>
</dbReference>
<dbReference type="Gene3D" id="2.60.120.10">
    <property type="entry name" value="Jelly Rolls"/>
    <property type="match status" value="1"/>
</dbReference>
<proteinExistence type="predicted"/>
<accession>M3A5T6</accession>
<gene>
    <name evidence="1" type="ORF">H261_19898</name>
</gene>
<organism evidence="1 2">
    <name type="scientific">Paramagnetospirillum caucaseum</name>
    <dbReference type="NCBI Taxonomy" id="1244869"/>
    <lineage>
        <taxon>Bacteria</taxon>
        <taxon>Pseudomonadati</taxon>
        <taxon>Pseudomonadota</taxon>
        <taxon>Alphaproteobacteria</taxon>
        <taxon>Rhodospirillales</taxon>
        <taxon>Magnetospirillaceae</taxon>
        <taxon>Paramagnetospirillum</taxon>
    </lineage>
</organism>
<dbReference type="OrthoDB" id="109511at2"/>
<dbReference type="PATRIC" id="fig|1244869.3.peg.3959"/>
<comment type="caution">
    <text evidence="1">The sequence shown here is derived from an EMBL/GenBank/DDBJ whole genome shotgun (WGS) entry which is preliminary data.</text>
</comment>
<dbReference type="EMBL" id="AONQ01000079">
    <property type="protein sequence ID" value="EME68153.1"/>
    <property type="molecule type" value="Genomic_DNA"/>
</dbReference>
<dbReference type="AlphaFoldDB" id="M3A5T6"/>
<evidence type="ECO:0000313" key="2">
    <source>
        <dbReference type="Proteomes" id="UP000011744"/>
    </source>
</evidence>